<dbReference type="STRING" id="933084.A0A067Q142"/>
<evidence type="ECO:0000256" key="1">
    <source>
        <dbReference type="ARBA" id="ARBA00005179"/>
    </source>
</evidence>
<evidence type="ECO:0000313" key="5">
    <source>
        <dbReference type="EMBL" id="KDQ57217.1"/>
    </source>
</evidence>
<name>A0A067Q142_9AGAM</name>
<dbReference type="OrthoDB" id="2094832at2759"/>
<evidence type="ECO:0000313" key="6">
    <source>
        <dbReference type="Proteomes" id="UP000027265"/>
    </source>
</evidence>
<evidence type="ECO:0000256" key="4">
    <source>
        <dbReference type="ARBA" id="ARBA00038314"/>
    </source>
</evidence>
<comment type="pathway">
    <text evidence="1">Secondary metabolite biosynthesis.</text>
</comment>
<dbReference type="Proteomes" id="UP000027265">
    <property type="component" value="Unassembled WGS sequence"/>
</dbReference>
<accession>A0A067Q142</accession>
<dbReference type="EMBL" id="KL197720">
    <property type="protein sequence ID" value="KDQ57217.1"/>
    <property type="molecule type" value="Genomic_DNA"/>
</dbReference>
<dbReference type="HOGENOM" id="CLU_051542_1_0_1"/>
<keyword evidence="6" id="KW-1185">Reference proteome</keyword>
<gene>
    <name evidence="5" type="ORF">JAAARDRAFT_131509</name>
</gene>
<dbReference type="GO" id="GO:0016740">
    <property type="term" value="F:transferase activity"/>
    <property type="evidence" value="ECO:0007669"/>
    <property type="project" value="UniProtKB-KW"/>
</dbReference>
<dbReference type="PANTHER" id="PTHR35897:SF1">
    <property type="entry name" value="METHYLTRANSFERASE AUSD"/>
    <property type="match status" value="1"/>
</dbReference>
<proteinExistence type="inferred from homology"/>
<dbReference type="PANTHER" id="PTHR35897">
    <property type="entry name" value="METHYLTRANSFERASE AUSD"/>
    <property type="match status" value="1"/>
</dbReference>
<comment type="similarity">
    <text evidence="4">Belongs to the class I-like SAM-binding methyltransferase superfamily.</text>
</comment>
<dbReference type="AlphaFoldDB" id="A0A067Q142"/>
<dbReference type="CDD" id="cd02440">
    <property type="entry name" value="AdoMet_MTases"/>
    <property type="match status" value="1"/>
</dbReference>
<protein>
    <recommendedName>
        <fullName evidence="7">Methyltransferase domain-containing protein</fullName>
    </recommendedName>
</protein>
<sequence length="290" mass="32972">MSTIRREEQVAANNIPALDPTLLKLSETEVQFLHATVASEDEEMQRRVREVQEDSKYPYPCIRAFHYVNLMMSKNAVYPDIVREGKERGDTLFLDLGCCMGTDVRKLALDGYPARNILGCDLREEYITLGYKLFQDRKKSEIRFLAADIFDVPLTHKPSNADPTSATQLAQLQGSLTHVYTGALFHLFDEATQYAIAARVGVLLKREKGAVVFGRHQGLEDAGMIDDHMKRTRYGHSPTSWPLLWKRVFTELEDAEFAEKRLVVDAKLTENLSGIPGRSSRMLYWSVKIV</sequence>
<reference evidence="6" key="1">
    <citation type="journal article" date="2014" name="Proc. Natl. Acad. Sci. U.S.A.">
        <title>Extensive sampling of basidiomycete genomes demonstrates inadequacy of the white-rot/brown-rot paradigm for wood decay fungi.</title>
        <authorList>
            <person name="Riley R."/>
            <person name="Salamov A.A."/>
            <person name="Brown D.W."/>
            <person name="Nagy L.G."/>
            <person name="Floudas D."/>
            <person name="Held B.W."/>
            <person name="Levasseur A."/>
            <person name="Lombard V."/>
            <person name="Morin E."/>
            <person name="Otillar R."/>
            <person name="Lindquist E.A."/>
            <person name="Sun H."/>
            <person name="LaButti K.M."/>
            <person name="Schmutz J."/>
            <person name="Jabbour D."/>
            <person name="Luo H."/>
            <person name="Baker S.E."/>
            <person name="Pisabarro A.G."/>
            <person name="Walton J.D."/>
            <person name="Blanchette R.A."/>
            <person name="Henrissat B."/>
            <person name="Martin F."/>
            <person name="Cullen D."/>
            <person name="Hibbett D.S."/>
            <person name="Grigoriev I.V."/>
        </authorList>
    </citation>
    <scope>NUCLEOTIDE SEQUENCE [LARGE SCALE GENOMIC DNA]</scope>
    <source>
        <strain evidence="6">MUCL 33604</strain>
    </source>
</reference>
<dbReference type="SUPFAM" id="SSF53335">
    <property type="entry name" value="S-adenosyl-L-methionine-dependent methyltransferases"/>
    <property type="match status" value="1"/>
</dbReference>
<organism evidence="5 6">
    <name type="scientific">Jaapia argillacea MUCL 33604</name>
    <dbReference type="NCBI Taxonomy" id="933084"/>
    <lineage>
        <taxon>Eukaryota</taxon>
        <taxon>Fungi</taxon>
        <taxon>Dikarya</taxon>
        <taxon>Basidiomycota</taxon>
        <taxon>Agaricomycotina</taxon>
        <taxon>Agaricomycetes</taxon>
        <taxon>Agaricomycetidae</taxon>
        <taxon>Jaapiales</taxon>
        <taxon>Jaapiaceae</taxon>
        <taxon>Jaapia</taxon>
    </lineage>
</organism>
<keyword evidence="3" id="KW-0949">S-adenosyl-L-methionine</keyword>
<dbReference type="InterPro" id="IPR051654">
    <property type="entry name" value="Meroterpenoid_MTases"/>
</dbReference>
<dbReference type="InterPro" id="IPR029063">
    <property type="entry name" value="SAM-dependent_MTases_sf"/>
</dbReference>
<evidence type="ECO:0000256" key="2">
    <source>
        <dbReference type="ARBA" id="ARBA00022679"/>
    </source>
</evidence>
<keyword evidence="2" id="KW-0808">Transferase</keyword>
<evidence type="ECO:0008006" key="7">
    <source>
        <dbReference type="Google" id="ProtNLM"/>
    </source>
</evidence>
<evidence type="ECO:0000256" key="3">
    <source>
        <dbReference type="ARBA" id="ARBA00022691"/>
    </source>
</evidence>
<dbReference type="InParanoid" id="A0A067Q142"/>
<dbReference type="Gene3D" id="3.40.50.150">
    <property type="entry name" value="Vaccinia Virus protein VP39"/>
    <property type="match status" value="1"/>
</dbReference>